<evidence type="ECO:0000313" key="2">
    <source>
        <dbReference type="Proteomes" id="UP000595309"/>
    </source>
</evidence>
<dbReference type="RefSeq" id="WP_005165744.1">
    <property type="nucleotide sequence ID" value="NZ_CGBC01000050.1"/>
</dbReference>
<sequence length="60" mass="6384">MKGYRTNSTIVEISSGNVFADISLPDADELKEQANAIHNACNGGIRLSSAQVTATKKFSL</sequence>
<dbReference type="Proteomes" id="UP000595309">
    <property type="component" value="Chromosome"/>
</dbReference>
<dbReference type="GeneID" id="31409078"/>
<organism evidence="1 2">
    <name type="scientific">Yersinia enterocolitica</name>
    <dbReference type="NCBI Taxonomy" id="630"/>
    <lineage>
        <taxon>Bacteria</taxon>
        <taxon>Pseudomonadati</taxon>
        <taxon>Pseudomonadota</taxon>
        <taxon>Gammaproteobacteria</taxon>
        <taxon>Enterobacterales</taxon>
        <taxon>Yersiniaceae</taxon>
        <taxon>Yersinia</taxon>
    </lineage>
</organism>
<name>A0A7T9XTG3_YEREN</name>
<reference evidence="1 2" key="1">
    <citation type="submission" date="2021-01" db="EMBL/GenBank/DDBJ databases">
        <title>FDA dAtabase for Regulatory Grade micrObial Sequences (FDA-ARGOS): Supporting development and validation of Infectious Disease Dx tests.</title>
        <authorList>
            <person name="Blissenbach B."/>
            <person name="Krut O."/>
            <person name="Tallon L."/>
            <person name="Sadzewicz L."/>
            <person name="Zhao X."/>
            <person name="Boylan J."/>
            <person name="Ott S."/>
            <person name="Bowen H."/>
            <person name="Vavikolanu K."/>
            <person name="Mehta A."/>
            <person name="Aluvathingal J."/>
            <person name="Nadendla S."/>
            <person name="Yan Y."/>
            <person name="Sichtig H."/>
        </authorList>
    </citation>
    <scope>NUCLEOTIDE SEQUENCE [LARGE SCALE GENOMIC DNA]</scope>
    <source>
        <strain evidence="1 2">FDAARGOS_1082</strain>
    </source>
</reference>
<dbReference type="EMBL" id="CP068146">
    <property type="protein sequence ID" value="QQU46821.1"/>
    <property type="molecule type" value="Genomic_DNA"/>
</dbReference>
<accession>A0A7T9XTG3</accession>
<evidence type="ECO:0000313" key="1">
    <source>
        <dbReference type="EMBL" id="QQU46821.1"/>
    </source>
</evidence>
<gene>
    <name evidence="1" type="ORF">I6I39_18220</name>
</gene>
<dbReference type="AlphaFoldDB" id="A0A7T9XTG3"/>
<protein>
    <submittedName>
        <fullName evidence="1">Uncharacterized protein</fullName>
    </submittedName>
</protein>
<proteinExistence type="predicted"/>